<dbReference type="InterPro" id="IPR025477">
    <property type="entry name" value="DUF4327"/>
</dbReference>
<accession>A0A9E8Z8D0</accession>
<sequence>MTETLMSQRIAHPMEKLQRQVRSLVQSKVLNPSDRLWKIALLYGDDWSYWKKELEDFDFSMQDPICDLLAVETWEEDG</sequence>
<evidence type="ECO:0000313" key="1">
    <source>
        <dbReference type="EMBL" id="WAL58363.1"/>
    </source>
</evidence>
<dbReference type="EMBL" id="CP113797">
    <property type="protein sequence ID" value="WAL58363.1"/>
    <property type="molecule type" value="Genomic_DNA"/>
</dbReference>
<evidence type="ECO:0000313" key="2">
    <source>
        <dbReference type="Proteomes" id="UP001163152"/>
    </source>
</evidence>
<dbReference type="KEGG" id="tsin:OXH18_14350"/>
<reference evidence="1" key="1">
    <citation type="submission" date="2022-12" db="EMBL/GenBank/DDBJ databases">
        <title>Polyphasic identification of a Novel Hot-Spring Cyanobacterium Ocullathermofonsia sinensis gen nov. sp. nov. and Genomic Insights on its Adaptations to the Thermal Habitat.</title>
        <authorList>
            <person name="Daroch M."/>
            <person name="Tang J."/>
            <person name="Jiang Y."/>
        </authorList>
    </citation>
    <scope>NUCLEOTIDE SEQUENCE</scope>
    <source>
        <strain evidence="1">PKUAC-SCTA174</strain>
    </source>
</reference>
<dbReference type="Proteomes" id="UP001163152">
    <property type="component" value="Chromosome"/>
</dbReference>
<dbReference type="Pfam" id="PF14217">
    <property type="entry name" value="DUF4327"/>
    <property type="match status" value="1"/>
</dbReference>
<name>A0A9E8Z8D0_9CYAN</name>
<dbReference type="AlphaFoldDB" id="A0A9E8Z8D0"/>
<protein>
    <submittedName>
        <fullName evidence="1">DUF4327 family protein</fullName>
    </submittedName>
</protein>
<keyword evidence="2" id="KW-1185">Reference proteome</keyword>
<gene>
    <name evidence="1" type="ORF">OXH18_14350</name>
</gene>
<proteinExistence type="predicted"/>
<organism evidence="1 2">
    <name type="scientific">Thermocoleostomius sinensis A174</name>
    <dbReference type="NCBI Taxonomy" id="2016057"/>
    <lineage>
        <taxon>Bacteria</taxon>
        <taxon>Bacillati</taxon>
        <taxon>Cyanobacteriota</taxon>
        <taxon>Cyanophyceae</taxon>
        <taxon>Oculatellales</taxon>
        <taxon>Oculatellaceae</taxon>
        <taxon>Thermocoleostomius</taxon>
    </lineage>
</organism>